<dbReference type="InterPro" id="IPR030963">
    <property type="entry name" value="DHQ_synth_fam"/>
</dbReference>
<organism evidence="13 14">
    <name type="scientific">Hydrobacter penzbergensis</name>
    <dbReference type="NCBI Taxonomy" id="1235997"/>
    <lineage>
        <taxon>Bacteria</taxon>
        <taxon>Pseudomonadati</taxon>
        <taxon>Bacteroidota</taxon>
        <taxon>Chitinophagia</taxon>
        <taxon>Chitinophagales</taxon>
        <taxon>Chitinophagaceae</taxon>
        <taxon>Hydrobacter</taxon>
    </lineage>
</organism>
<evidence type="ECO:0000256" key="6">
    <source>
        <dbReference type="ARBA" id="ARBA00022833"/>
    </source>
</evidence>
<accession>A0A8X8LC47</accession>
<evidence type="ECO:0000256" key="5">
    <source>
        <dbReference type="ARBA" id="ARBA00022741"/>
    </source>
</evidence>
<evidence type="ECO:0000256" key="3">
    <source>
        <dbReference type="ARBA" id="ARBA00003485"/>
    </source>
</evidence>
<dbReference type="InterPro" id="IPR050071">
    <property type="entry name" value="Dehydroquinate_synthase"/>
</dbReference>
<dbReference type="InterPro" id="IPR056179">
    <property type="entry name" value="DHQS_C"/>
</dbReference>
<gene>
    <name evidence="13" type="ORF">SAMN05444410_11233</name>
</gene>
<evidence type="ECO:0000259" key="11">
    <source>
        <dbReference type="Pfam" id="PF01761"/>
    </source>
</evidence>
<dbReference type="GO" id="GO:0000166">
    <property type="term" value="F:nucleotide binding"/>
    <property type="evidence" value="ECO:0007669"/>
    <property type="project" value="UniProtKB-KW"/>
</dbReference>
<dbReference type="EMBL" id="FNNO01000012">
    <property type="protein sequence ID" value="SDX26670.1"/>
    <property type="molecule type" value="Genomic_DNA"/>
</dbReference>
<proteinExistence type="predicted"/>
<dbReference type="AlphaFoldDB" id="A0A8X8LC47"/>
<comment type="function">
    <text evidence="3">Catalyzes the conversion of 3-deoxy-D-arabino-heptulosonate 7-phosphate (DAHP) to dehydroquinate (DHQ).</text>
</comment>
<dbReference type="Gene3D" id="3.40.50.1970">
    <property type="match status" value="1"/>
</dbReference>
<dbReference type="EC" id="4.2.3.4" evidence="10"/>
<keyword evidence="7" id="KW-0520">NAD</keyword>
<evidence type="ECO:0000256" key="1">
    <source>
        <dbReference type="ARBA" id="ARBA00001911"/>
    </source>
</evidence>
<evidence type="ECO:0000259" key="12">
    <source>
        <dbReference type="Pfam" id="PF24621"/>
    </source>
</evidence>
<name>A0A8X8LC47_9BACT</name>
<evidence type="ECO:0000313" key="13">
    <source>
        <dbReference type="EMBL" id="SDX26670.1"/>
    </source>
</evidence>
<dbReference type="Pfam" id="PF24621">
    <property type="entry name" value="DHQS_C"/>
    <property type="match status" value="1"/>
</dbReference>
<keyword evidence="4" id="KW-0479">Metal-binding</keyword>
<evidence type="ECO:0000256" key="8">
    <source>
        <dbReference type="ARBA" id="ARBA00023239"/>
    </source>
</evidence>
<evidence type="ECO:0000256" key="10">
    <source>
        <dbReference type="NCBIfam" id="TIGR01357"/>
    </source>
</evidence>
<dbReference type="PANTHER" id="PTHR43622">
    <property type="entry name" value="3-DEHYDROQUINATE SYNTHASE"/>
    <property type="match status" value="1"/>
</dbReference>
<dbReference type="GO" id="GO:0046872">
    <property type="term" value="F:metal ion binding"/>
    <property type="evidence" value="ECO:0007669"/>
    <property type="project" value="UniProtKB-KW"/>
</dbReference>
<dbReference type="Pfam" id="PF01761">
    <property type="entry name" value="DHQ_synthase"/>
    <property type="match status" value="1"/>
</dbReference>
<keyword evidence="5" id="KW-0547">Nucleotide-binding</keyword>
<dbReference type="RefSeq" id="WP_092724650.1">
    <property type="nucleotide sequence ID" value="NZ_FNNO01000012.1"/>
</dbReference>
<feature type="domain" description="3-dehydroquinate synthase C-terminal" evidence="12">
    <location>
        <begin position="169"/>
        <end position="306"/>
    </location>
</feature>
<keyword evidence="6" id="KW-0862">Zinc</keyword>
<keyword evidence="9" id="KW-0170">Cobalt</keyword>
<evidence type="ECO:0000256" key="2">
    <source>
        <dbReference type="ARBA" id="ARBA00001941"/>
    </source>
</evidence>
<dbReference type="Proteomes" id="UP000198711">
    <property type="component" value="Unassembled WGS sequence"/>
</dbReference>
<evidence type="ECO:0000256" key="4">
    <source>
        <dbReference type="ARBA" id="ARBA00022723"/>
    </source>
</evidence>
<dbReference type="NCBIfam" id="TIGR01357">
    <property type="entry name" value="aroB"/>
    <property type="match status" value="1"/>
</dbReference>
<evidence type="ECO:0000256" key="9">
    <source>
        <dbReference type="ARBA" id="ARBA00023285"/>
    </source>
</evidence>
<dbReference type="GO" id="GO:0003856">
    <property type="term" value="F:3-dehydroquinate synthase activity"/>
    <property type="evidence" value="ECO:0007669"/>
    <property type="project" value="UniProtKB-UniRule"/>
</dbReference>
<dbReference type="PANTHER" id="PTHR43622:SF1">
    <property type="entry name" value="3-DEHYDROQUINATE SYNTHASE"/>
    <property type="match status" value="1"/>
</dbReference>
<keyword evidence="14" id="KW-1185">Reference proteome</keyword>
<dbReference type="PIRSF" id="PIRSF001455">
    <property type="entry name" value="DHQ_synth"/>
    <property type="match status" value="1"/>
</dbReference>
<dbReference type="Gene3D" id="1.20.1090.10">
    <property type="entry name" value="Dehydroquinate synthase-like - alpha domain"/>
    <property type="match status" value="1"/>
</dbReference>
<dbReference type="GO" id="GO:0009423">
    <property type="term" value="P:chorismate biosynthetic process"/>
    <property type="evidence" value="ECO:0007669"/>
    <property type="project" value="UniProtKB-UniRule"/>
</dbReference>
<dbReference type="CDD" id="cd08195">
    <property type="entry name" value="DHQS"/>
    <property type="match status" value="1"/>
</dbReference>
<protein>
    <recommendedName>
        <fullName evidence="10">3-dehydroquinate synthase</fullName>
        <ecNumber evidence="10">4.2.3.4</ecNumber>
    </recommendedName>
</protein>
<comment type="caution">
    <text evidence="13">The sequence shown here is derived from an EMBL/GenBank/DDBJ whole genome shotgun (WGS) entry which is preliminary data.</text>
</comment>
<dbReference type="InterPro" id="IPR030960">
    <property type="entry name" value="DHQS/DOIS_N"/>
</dbReference>
<dbReference type="InterPro" id="IPR016037">
    <property type="entry name" value="DHQ_synth_AroB"/>
</dbReference>
<dbReference type="SUPFAM" id="SSF56796">
    <property type="entry name" value="Dehydroquinate synthase-like"/>
    <property type="match status" value="1"/>
</dbReference>
<keyword evidence="8" id="KW-0456">Lyase</keyword>
<comment type="cofactor">
    <cofactor evidence="1">
        <name>NAD(+)</name>
        <dbReference type="ChEBI" id="CHEBI:57540"/>
    </cofactor>
</comment>
<evidence type="ECO:0000256" key="7">
    <source>
        <dbReference type="ARBA" id="ARBA00023027"/>
    </source>
</evidence>
<dbReference type="GO" id="GO:0009073">
    <property type="term" value="P:aromatic amino acid family biosynthetic process"/>
    <property type="evidence" value="ECO:0007669"/>
    <property type="project" value="InterPro"/>
</dbReference>
<dbReference type="GO" id="GO:0005737">
    <property type="term" value="C:cytoplasm"/>
    <property type="evidence" value="ECO:0007669"/>
    <property type="project" value="InterPro"/>
</dbReference>
<feature type="domain" description="3-dehydroquinate synthase N-terminal" evidence="11">
    <location>
        <begin position="55"/>
        <end position="167"/>
    </location>
</feature>
<comment type="cofactor">
    <cofactor evidence="2">
        <name>Co(2+)</name>
        <dbReference type="ChEBI" id="CHEBI:48828"/>
    </cofactor>
</comment>
<evidence type="ECO:0000313" key="14">
    <source>
        <dbReference type="Proteomes" id="UP000198711"/>
    </source>
</evidence>
<reference evidence="13 14" key="1">
    <citation type="submission" date="2016-10" db="EMBL/GenBank/DDBJ databases">
        <authorList>
            <person name="Varghese N."/>
            <person name="Submissions S."/>
        </authorList>
    </citation>
    <scope>NUCLEOTIDE SEQUENCE [LARGE SCALE GENOMIC DNA]</scope>
    <source>
        <strain evidence="13 14">DSM 25353</strain>
    </source>
</reference>
<sequence length="340" mass="38245">MKKKKVSFGNSAVDYYFHADFARLEKLVAKERTVIVTDEHVFKTHQKKFKGWNTIVLKPGEEFKVQQTVDVVIDQLIELGADRKTTLVGVGGGVITDITGYVAGIYMRGIACGFVPTSLLAMVDASIGGKNGIDVGVYKNMVGLIRQPSFLLFDHSFLKSLPKVEWQNGFAEIIKHAAIKDAALFKLLQSHRLTDFQRDAQLLAKLIERNVLIKTKVVVNDEFEKGERKLLNYGHTLGHAIENMYELSHGQAISIGMTYAALMSKQLKGFKQADELIAVLDKYGLPTFAEFDTKEAFRILQKDKKKDNQQISYILLEKIGKGVVQPLLFVQLKEIFNQFT</sequence>